<accession>A0A0L9T856</accession>
<dbReference type="OMA" id="FCITQAS"/>
<keyword evidence="1" id="KW-0732">Signal</keyword>
<name>A0A0L9T856_PHAAN</name>
<evidence type="ECO:0000256" key="1">
    <source>
        <dbReference type="SAM" id="SignalP"/>
    </source>
</evidence>
<feature type="chain" id="PRO_5005594436" description="Knottin scorpion toxin-like domain-containing protein" evidence="1">
    <location>
        <begin position="30"/>
        <end position="71"/>
    </location>
</feature>
<reference evidence="3" key="1">
    <citation type="journal article" date="2015" name="Proc. Natl. Acad. Sci. U.S.A.">
        <title>Genome sequencing of adzuki bean (Vigna angularis) provides insight into high starch and low fat accumulation and domestication.</title>
        <authorList>
            <person name="Yang K."/>
            <person name="Tian Z."/>
            <person name="Chen C."/>
            <person name="Luo L."/>
            <person name="Zhao B."/>
            <person name="Wang Z."/>
            <person name="Yu L."/>
            <person name="Li Y."/>
            <person name="Sun Y."/>
            <person name="Li W."/>
            <person name="Chen Y."/>
            <person name="Li Y."/>
            <person name="Zhang Y."/>
            <person name="Ai D."/>
            <person name="Zhao J."/>
            <person name="Shang C."/>
            <person name="Ma Y."/>
            <person name="Wu B."/>
            <person name="Wang M."/>
            <person name="Gao L."/>
            <person name="Sun D."/>
            <person name="Zhang P."/>
            <person name="Guo F."/>
            <person name="Wang W."/>
            <person name="Li Y."/>
            <person name="Wang J."/>
            <person name="Varshney R.K."/>
            <person name="Wang J."/>
            <person name="Ling H.Q."/>
            <person name="Wan P."/>
        </authorList>
    </citation>
    <scope>NUCLEOTIDE SEQUENCE</scope>
    <source>
        <strain evidence="3">cv. Jingnong 6</strain>
    </source>
</reference>
<feature type="signal peptide" evidence="1">
    <location>
        <begin position="1"/>
        <end position="29"/>
    </location>
</feature>
<dbReference type="EMBL" id="KQ258341">
    <property type="protein sequence ID" value="KOM26790.1"/>
    <property type="molecule type" value="Genomic_DNA"/>
</dbReference>
<dbReference type="Gramene" id="KOM26790">
    <property type="protein sequence ID" value="KOM26790"/>
    <property type="gene ID" value="LR48_Vigan317s001100"/>
</dbReference>
<protein>
    <recommendedName>
        <fullName evidence="4">Knottin scorpion toxin-like domain-containing protein</fullName>
    </recommendedName>
</protein>
<evidence type="ECO:0008006" key="4">
    <source>
        <dbReference type="Google" id="ProtNLM"/>
    </source>
</evidence>
<dbReference type="AlphaFoldDB" id="A0A0L9T856"/>
<sequence length="71" mass="7458">MDSRLCQSFILGVLLVALVLTSVPEAVTGITDPGFHCIGQCTPQCNTGCTKNGFKNGFCLKQGSLNLCCCS</sequence>
<dbReference type="Proteomes" id="UP000053144">
    <property type="component" value="Unassembled WGS sequence"/>
</dbReference>
<proteinExistence type="predicted"/>
<evidence type="ECO:0000313" key="3">
    <source>
        <dbReference type="Proteomes" id="UP000053144"/>
    </source>
</evidence>
<gene>
    <name evidence="2" type="ORF">LR48_Vigan317s001100</name>
</gene>
<evidence type="ECO:0000313" key="2">
    <source>
        <dbReference type="EMBL" id="KOM26790.1"/>
    </source>
</evidence>
<organism evidence="2 3">
    <name type="scientific">Phaseolus angularis</name>
    <name type="common">Azuki bean</name>
    <name type="synonym">Vigna angularis</name>
    <dbReference type="NCBI Taxonomy" id="3914"/>
    <lineage>
        <taxon>Eukaryota</taxon>
        <taxon>Viridiplantae</taxon>
        <taxon>Streptophyta</taxon>
        <taxon>Embryophyta</taxon>
        <taxon>Tracheophyta</taxon>
        <taxon>Spermatophyta</taxon>
        <taxon>Magnoliopsida</taxon>
        <taxon>eudicotyledons</taxon>
        <taxon>Gunneridae</taxon>
        <taxon>Pentapetalae</taxon>
        <taxon>rosids</taxon>
        <taxon>fabids</taxon>
        <taxon>Fabales</taxon>
        <taxon>Fabaceae</taxon>
        <taxon>Papilionoideae</taxon>
        <taxon>50 kb inversion clade</taxon>
        <taxon>NPAAA clade</taxon>
        <taxon>indigoferoid/millettioid clade</taxon>
        <taxon>Phaseoleae</taxon>
        <taxon>Vigna</taxon>
    </lineage>
</organism>